<evidence type="ECO:0000313" key="3">
    <source>
        <dbReference type="Proteomes" id="UP000019374"/>
    </source>
</evidence>
<feature type="compositionally biased region" description="Polar residues" evidence="1">
    <location>
        <begin position="32"/>
        <end position="43"/>
    </location>
</feature>
<organism evidence="2 3">
    <name type="scientific">Ophiocordyceps sinensis (strain Co18 / CGMCC 3.14243)</name>
    <name type="common">Yarsagumba caterpillar fungus</name>
    <name type="synonym">Hirsutella sinensis</name>
    <dbReference type="NCBI Taxonomy" id="911162"/>
    <lineage>
        <taxon>Eukaryota</taxon>
        <taxon>Fungi</taxon>
        <taxon>Dikarya</taxon>
        <taxon>Ascomycota</taxon>
        <taxon>Pezizomycotina</taxon>
        <taxon>Sordariomycetes</taxon>
        <taxon>Hypocreomycetidae</taxon>
        <taxon>Hypocreales</taxon>
        <taxon>Ophiocordycipitaceae</taxon>
        <taxon>Ophiocordyceps</taxon>
    </lineage>
</organism>
<dbReference type="Proteomes" id="UP000019374">
    <property type="component" value="Unassembled WGS sequence"/>
</dbReference>
<dbReference type="AlphaFoldDB" id="T5AKB9"/>
<dbReference type="HOGENOM" id="CLU_1778027_0_0_1"/>
<feature type="compositionally biased region" description="Polar residues" evidence="1">
    <location>
        <begin position="114"/>
        <end position="134"/>
    </location>
</feature>
<name>T5AKB9_OPHSC</name>
<evidence type="ECO:0000313" key="2">
    <source>
        <dbReference type="EMBL" id="EQL02187.1"/>
    </source>
</evidence>
<dbReference type="EMBL" id="KE652339">
    <property type="protein sequence ID" value="EQL02187.1"/>
    <property type="molecule type" value="Genomic_DNA"/>
</dbReference>
<gene>
    <name evidence="2" type="ORF">OCS_02095</name>
</gene>
<sequence length="146" mass="14838">MASPKPSPSPDLDVSPMSSAAAGKQPEVNADYFSSSSNTSKSQDGPDAGACTNPASTASSSGTIDSPHASTRPPRKLSISFPPDLPKPEHPPAGDKGSSGTAGTAGKKSSASSITFQQLEDPSLPQGRQRQTGGSRIRASSPPHQR</sequence>
<protein>
    <submittedName>
        <fullName evidence="2">Uncharacterized protein</fullName>
    </submittedName>
</protein>
<reference evidence="2 3" key="1">
    <citation type="journal article" date="2013" name="Chin. Sci. Bull.">
        <title>Genome survey uncovers the secrets of sex and lifestyle in caterpillar fungus.</title>
        <authorList>
            <person name="Hu X."/>
            <person name="Zhang Y."/>
            <person name="Xiao G."/>
            <person name="Zheng P."/>
            <person name="Xia Y."/>
            <person name="Zhang X."/>
            <person name="St Leger R.J."/>
            <person name="Liu X."/>
            <person name="Wang C."/>
        </authorList>
    </citation>
    <scope>NUCLEOTIDE SEQUENCE [LARGE SCALE GENOMIC DNA]</scope>
    <source>
        <strain evidence="3">Co18 / CGMCC 3.14243</strain>
        <tissue evidence="2">Fruit-body</tissue>
    </source>
</reference>
<feature type="compositionally biased region" description="Low complexity" evidence="1">
    <location>
        <begin position="96"/>
        <end position="113"/>
    </location>
</feature>
<feature type="compositionally biased region" description="Polar residues" evidence="1">
    <location>
        <begin position="53"/>
        <end position="64"/>
    </location>
</feature>
<evidence type="ECO:0000256" key="1">
    <source>
        <dbReference type="SAM" id="MobiDB-lite"/>
    </source>
</evidence>
<dbReference type="OrthoDB" id="5151015at2759"/>
<feature type="region of interest" description="Disordered" evidence="1">
    <location>
        <begin position="1"/>
        <end position="146"/>
    </location>
</feature>
<accession>T5AKB9</accession>
<proteinExistence type="predicted"/>